<keyword evidence="3" id="KW-1185">Reference proteome</keyword>
<dbReference type="Proteomes" id="UP000002051">
    <property type="component" value="Chromosome 2"/>
</dbReference>
<dbReference type="AlphaFoldDB" id="G7IL42"/>
<name>G7IL42_MEDTR</name>
<reference evidence="1 3" key="1">
    <citation type="journal article" date="2011" name="Nature">
        <title>The Medicago genome provides insight into the evolution of rhizobial symbioses.</title>
        <authorList>
            <person name="Young N.D."/>
            <person name="Debelle F."/>
            <person name="Oldroyd G.E."/>
            <person name="Geurts R."/>
            <person name="Cannon S.B."/>
            <person name="Udvardi M.K."/>
            <person name="Benedito V.A."/>
            <person name="Mayer K.F."/>
            <person name="Gouzy J."/>
            <person name="Schoof H."/>
            <person name="Van de Peer Y."/>
            <person name="Proost S."/>
            <person name="Cook D.R."/>
            <person name="Meyers B.C."/>
            <person name="Spannagl M."/>
            <person name="Cheung F."/>
            <person name="De Mita S."/>
            <person name="Krishnakumar V."/>
            <person name="Gundlach H."/>
            <person name="Zhou S."/>
            <person name="Mudge J."/>
            <person name="Bharti A.K."/>
            <person name="Murray J.D."/>
            <person name="Naoumkina M.A."/>
            <person name="Rosen B."/>
            <person name="Silverstein K.A."/>
            <person name="Tang H."/>
            <person name="Rombauts S."/>
            <person name="Zhao P.X."/>
            <person name="Zhou P."/>
            <person name="Barbe V."/>
            <person name="Bardou P."/>
            <person name="Bechner M."/>
            <person name="Bellec A."/>
            <person name="Berger A."/>
            <person name="Berges H."/>
            <person name="Bidwell S."/>
            <person name="Bisseling T."/>
            <person name="Choisne N."/>
            <person name="Couloux A."/>
            <person name="Denny R."/>
            <person name="Deshpande S."/>
            <person name="Dai X."/>
            <person name="Doyle J.J."/>
            <person name="Dudez A.M."/>
            <person name="Farmer A.D."/>
            <person name="Fouteau S."/>
            <person name="Franken C."/>
            <person name="Gibelin C."/>
            <person name="Gish J."/>
            <person name="Goldstein S."/>
            <person name="Gonzalez A.J."/>
            <person name="Green P.J."/>
            <person name="Hallab A."/>
            <person name="Hartog M."/>
            <person name="Hua A."/>
            <person name="Humphray S.J."/>
            <person name="Jeong D.H."/>
            <person name="Jing Y."/>
            <person name="Jocker A."/>
            <person name="Kenton S.M."/>
            <person name="Kim D.J."/>
            <person name="Klee K."/>
            <person name="Lai H."/>
            <person name="Lang C."/>
            <person name="Lin S."/>
            <person name="Macmil S.L."/>
            <person name="Magdelenat G."/>
            <person name="Matthews L."/>
            <person name="McCorrison J."/>
            <person name="Monaghan E.L."/>
            <person name="Mun J.H."/>
            <person name="Najar F.Z."/>
            <person name="Nicholson C."/>
            <person name="Noirot C."/>
            <person name="O'Bleness M."/>
            <person name="Paule C.R."/>
            <person name="Poulain J."/>
            <person name="Prion F."/>
            <person name="Qin B."/>
            <person name="Qu C."/>
            <person name="Retzel E.F."/>
            <person name="Riddle C."/>
            <person name="Sallet E."/>
            <person name="Samain S."/>
            <person name="Samson N."/>
            <person name="Sanders I."/>
            <person name="Saurat O."/>
            <person name="Scarpelli C."/>
            <person name="Schiex T."/>
            <person name="Segurens B."/>
            <person name="Severin A.J."/>
            <person name="Sherrier D.J."/>
            <person name="Shi R."/>
            <person name="Sims S."/>
            <person name="Singer S.R."/>
            <person name="Sinharoy S."/>
            <person name="Sterck L."/>
            <person name="Viollet A."/>
            <person name="Wang B.B."/>
            <person name="Wang K."/>
            <person name="Wang M."/>
            <person name="Wang X."/>
            <person name="Warfsmann J."/>
            <person name="Weissenbach J."/>
            <person name="White D.D."/>
            <person name="White J.D."/>
            <person name="Wiley G.B."/>
            <person name="Wincker P."/>
            <person name="Xing Y."/>
            <person name="Yang L."/>
            <person name="Yao Z."/>
            <person name="Ying F."/>
            <person name="Zhai J."/>
            <person name="Zhou L."/>
            <person name="Zuber A."/>
            <person name="Denarie J."/>
            <person name="Dixon R.A."/>
            <person name="May G.D."/>
            <person name="Schwartz D.C."/>
            <person name="Rogers J."/>
            <person name="Quetier F."/>
            <person name="Town C.D."/>
            <person name="Roe B.A."/>
        </authorList>
    </citation>
    <scope>NUCLEOTIDE SEQUENCE [LARGE SCALE GENOMIC DNA]</scope>
    <source>
        <strain evidence="1">A17</strain>
        <strain evidence="2 3">cv. Jemalong A17</strain>
    </source>
</reference>
<evidence type="ECO:0000313" key="3">
    <source>
        <dbReference type="Proteomes" id="UP000002051"/>
    </source>
</evidence>
<dbReference type="EnsemblPlants" id="AES64927">
    <property type="protein sequence ID" value="AES64927"/>
    <property type="gene ID" value="MTR_2g033290"/>
</dbReference>
<protein>
    <submittedName>
        <fullName evidence="1 2">Uncharacterized protein</fullName>
    </submittedName>
</protein>
<accession>A0A0C3V0N8</accession>
<evidence type="ECO:0000313" key="1">
    <source>
        <dbReference type="EMBL" id="AES64927.2"/>
    </source>
</evidence>
<dbReference type="EMBL" id="CM001218">
    <property type="protein sequence ID" value="AES64927.2"/>
    <property type="molecule type" value="Genomic_DNA"/>
</dbReference>
<dbReference type="HOGENOM" id="CLU_3090217_0_0_1"/>
<reference evidence="1 3" key="2">
    <citation type="journal article" date="2014" name="BMC Genomics">
        <title>An improved genome release (version Mt4.0) for the model legume Medicago truncatula.</title>
        <authorList>
            <person name="Tang H."/>
            <person name="Krishnakumar V."/>
            <person name="Bidwell S."/>
            <person name="Rosen B."/>
            <person name="Chan A."/>
            <person name="Zhou S."/>
            <person name="Gentzbittel L."/>
            <person name="Childs K.L."/>
            <person name="Yandell M."/>
            <person name="Gundlach H."/>
            <person name="Mayer K.F."/>
            <person name="Schwartz D.C."/>
            <person name="Town C.D."/>
        </authorList>
    </citation>
    <scope>GENOME REANNOTATION</scope>
    <source>
        <strain evidence="2 3">cv. Jemalong A17</strain>
    </source>
</reference>
<reference evidence="2" key="3">
    <citation type="submission" date="2015-04" db="UniProtKB">
        <authorList>
            <consortium name="EnsemblPlants"/>
        </authorList>
    </citation>
    <scope>IDENTIFICATION</scope>
    <source>
        <strain evidence="2">cv. Jemalong A17</strain>
    </source>
</reference>
<sequence>MTSKDWTSDVHLWEREAAYLFGGGRNSNPRSCIYYALSLSTELSLRGRKQPI</sequence>
<gene>
    <name evidence="1" type="ordered locus">MTR_2g033290</name>
</gene>
<dbReference type="PaxDb" id="3880-AES64927"/>
<organism evidence="1 3">
    <name type="scientific">Medicago truncatula</name>
    <name type="common">Barrel medic</name>
    <name type="synonym">Medicago tribuloides</name>
    <dbReference type="NCBI Taxonomy" id="3880"/>
    <lineage>
        <taxon>Eukaryota</taxon>
        <taxon>Viridiplantae</taxon>
        <taxon>Streptophyta</taxon>
        <taxon>Embryophyta</taxon>
        <taxon>Tracheophyta</taxon>
        <taxon>Spermatophyta</taxon>
        <taxon>Magnoliopsida</taxon>
        <taxon>eudicotyledons</taxon>
        <taxon>Gunneridae</taxon>
        <taxon>Pentapetalae</taxon>
        <taxon>rosids</taxon>
        <taxon>fabids</taxon>
        <taxon>Fabales</taxon>
        <taxon>Fabaceae</taxon>
        <taxon>Papilionoideae</taxon>
        <taxon>50 kb inversion clade</taxon>
        <taxon>NPAAA clade</taxon>
        <taxon>Hologalegina</taxon>
        <taxon>IRL clade</taxon>
        <taxon>Trifolieae</taxon>
        <taxon>Medicago</taxon>
    </lineage>
</organism>
<accession>G7IL42</accession>
<evidence type="ECO:0000313" key="2">
    <source>
        <dbReference type="EnsemblPlants" id="AES64927"/>
    </source>
</evidence>
<proteinExistence type="predicted"/>